<protein>
    <submittedName>
        <fullName evidence="3">Uncharacterized protein</fullName>
    </submittedName>
</protein>
<dbReference type="EMBL" id="CADCTA010000078">
    <property type="protein sequence ID" value="CAA9250181.1"/>
    <property type="molecule type" value="Genomic_DNA"/>
</dbReference>
<feature type="region of interest" description="Disordered" evidence="1">
    <location>
        <begin position="1"/>
        <end position="22"/>
    </location>
</feature>
<keyword evidence="2" id="KW-1133">Transmembrane helix</keyword>
<organism evidence="3">
    <name type="scientific">uncultured Chthoniobacterales bacterium</name>
    <dbReference type="NCBI Taxonomy" id="1836801"/>
    <lineage>
        <taxon>Bacteria</taxon>
        <taxon>Pseudomonadati</taxon>
        <taxon>Verrucomicrobiota</taxon>
        <taxon>Spartobacteria</taxon>
        <taxon>Chthoniobacterales</taxon>
        <taxon>environmental samples</taxon>
    </lineage>
</organism>
<keyword evidence="2" id="KW-0812">Transmembrane</keyword>
<sequence>MNEEPDKAALEQRASADPGEDMNVRHVHAAIWREESEPAEAVRRMPALLKHFYFWALVWLILYLIGWFPPLNWNEYEADRGQRSIRDRVRQTSPAPPPQP</sequence>
<keyword evidence="2" id="KW-0472">Membrane</keyword>
<proteinExistence type="predicted"/>
<evidence type="ECO:0000256" key="2">
    <source>
        <dbReference type="SAM" id="Phobius"/>
    </source>
</evidence>
<name>A0A6J4IFC0_9BACT</name>
<feature type="compositionally biased region" description="Basic and acidic residues" evidence="1">
    <location>
        <begin position="1"/>
        <end position="10"/>
    </location>
</feature>
<reference evidence="3" key="1">
    <citation type="submission" date="2020-02" db="EMBL/GenBank/DDBJ databases">
        <authorList>
            <person name="Meier V. D."/>
        </authorList>
    </citation>
    <scope>NUCLEOTIDE SEQUENCE</scope>
    <source>
        <strain evidence="3">AVDCRST_MAG42</strain>
    </source>
</reference>
<evidence type="ECO:0000256" key="1">
    <source>
        <dbReference type="SAM" id="MobiDB-lite"/>
    </source>
</evidence>
<accession>A0A6J4IFC0</accession>
<evidence type="ECO:0000313" key="3">
    <source>
        <dbReference type="EMBL" id="CAA9250181.1"/>
    </source>
</evidence>
<feature type="transmembrane region" description="Helical" evidence="2">
    <location>
        <begin position="52"/>
        <end position="69"/>
    </location>
</feature>
<gene>
    <name evidence="3" type="ORF">AVDCRST_MAG42-2182</name>
</gene>
<dbReference type="AlphaFoldDB" id="A0A6J4IFC0"/>